<name>A0A6C0HWQ5_9ZZZZ</name>
<feature type="coiled-coil region" evidence="1">
    <location>
        <begin position="60"/>
        <end position="122"/>
    </location>
</feature>
<reference evidence="2" key="1">
    <citation type="journal article" date="2020" name="Nature">
        <title>Giant virus diversity and host interactions through global metagenomics.</title>
        <authorList>
            <person name="Schulz F."/>
            <person name="Roux S."/>
            <person name="Paez-Espino D."/>
            <person name="Jungbluth S."/>
            <person name="Walsh D.A."/>
            <person name="Denef V.J."/>
            <person name="McMahon K.D."/>
            <person name="Konstantinidis K.T."/>
            <person name="Eloe-Fadrosh E.A."/>
            <person name="Kyrpides N.C."/>
            <person name="Woyke T."/>
        </authorList>
    </citation>
    <scope>NUCLEOTIDE SEQUENCE</scope>
    <source>
        <strain evidence="2">GVMAG-M-3300023184-178</strain>
    </source>
</reference>
<protein>
    <submittedName>
        <fullName evidence="2">Uncharacterized protein</fullName>
    </submittedName>
</protein>
<sequence>MSIFSNTWKYFFGESCSRPTQNVDLESKTDLDTNLLSNDSSIDHPVIQRKVLFIDILDDEADHKEEIKVEQQEIVEHKEEIKVEQQEIVEHKEEIKVEQEEIKVEQEEIVEHKEEIKVEQVEIVVEQVEQPIVEPIVVEPIVEHKEEIKVEPIVVEPIVEQQDLSLLPKTAEECAILNQNLPENWRPFPMSNILQ</sequence>
<dbReference type="AlphaFoldDB" id="A0A6C0HWQ5"/>
<organism evidence="2">
    <name type="scientific">viral metagenome</name>
    <dbReference type="NCBI Taxonomy" id="1070528"/>
    <lineage>
        <taxon>unclassified sequences</taxon>
        <taxon>metagenomes</taxon>
        <taxon>organismal metagenomes</taxon>
    </lineage>
</organism>
<evidence type="ECO:0000256" key="1">
    <source>
        <dbReference type="SAM" id="Coils"/>
    </source>
</evidence>
<keyword evidence="1" id="KW-0175">Coiled coil</keyword>
<proteinExistence type="predicted"/>
<accession>A0A6C0HWQ5</accession>
<evidence type="ECO:0000313" key="2">
    <source>
        <dbReference type="EMBL" id="QHT85171.1"/>
    </source>
</evidence>
<dbReference type="EMBL" id="MN740035">
    <property type="protein sequence ID" value="QHT85171.1"/>
    <property type="molecule type" value="Genomic_DNA"/>
</dbReference>